<gene>
    <name evidence="2" type="ORF">g.28455</name>
</gene>
<sequence>MKFILLLICTLIRRCLQNSVTKELIIYENKISDIFKTPNPRKALTLIEDIDWYNKHLVDVLQHIRNFDNDTYINVNRDLDGFVNSMWVKGGPEFLKLTINDTILQKKLNWTDYTMMKMYYSYGATKILWHELKELNPKGVPYFQSFNKSDYDELYNLDKEGRLNELIEFTKLGDVSGHLFP</sequence>
<dbReference type="AlphaFoldDB" id="A0A1B6D155"/>
<keyword evidence="1" id="KW-0732">Signal</keyword>
<feature type="chain" id="PRO_5008580840" evidence="1">
    <location>
        <begin position="18"/>
        <end position="181"/>
    </location>
</feature>
<organism evidence="2">
    <name type="scientific">Clastoptera arizonana</name>
    <name type="common">Arizona spittle bug</name>
    <dbReference type="NCBI Taxonomy" id="38151"/>
    <lineage>
        <taxon>Eukaryota</taxon>
        <taxon>Metazoa</taxon>
        <taxon>Ecdysozoa</taxon>
        <taxon>Arthropoda</taxon>
        <taxon>Hexapoda</taxon>
        <taxon>Insecta</taxon>
        <taxon>Pterygota</taxon>
        <taxon>Neoptera</taxon>
        <taxon>Paraneoptera</taxon>
        <taxon>Hemiptera</taxon>
        <taxon>Auchenorrhyncha</taxon>
        <taxon>Cercopoidea</taxon>
        <taxon>Clastopteridae</taxon>
        <taxon>Clastoptera</taxon>
    </lineage>
</organism>
<reference evidence="2" key="1">
    <citation type="submission" date="2015-12" db="EMBL/GenBank/DDBJ databases">
        <title>De novo transcriptome assembly of four potential Pierce s Disease insect vectors from Arizona vineyards.</title>
        <authorList>
            <person name="Tassone E.E."/>
        </authorList>
    </citation>
    <scope>NUCLEOTIDE SEQUENCE</scope>
</reference>
<proteinExistence type="predicted"/>
<dbReference type="EMBL" id="GEDC01017983">
    <property type="protein sequence ID" value="JAS19315.1"/>
    <property type="molecule type" value="Transcribed_RNA"/>
</dbReference>
<feature type="signal peptide" evidence="1">
    <location>
        <begin position="1"/>
        <end position="17"/>
    </location>
</feature>
<protein>
    <submittedName>
        <fullName evidence="2">Uncharacterized protein</fullName>
    </submittedName>
</protein>
<name>A0A1B6D155_9HEMI</name>
<evidence type="ECO:0000313" key="2">
    <source>
        <dbReference type="EMBL" id="JAS19315.1"/>
    </source>
</evidence>
<evidence type="ECO:0000256" key="1">
    <source>
        <dbReference type="SAM" id="SignalP"/>
    </source>
</evidence>
<accession>A0A1B6D155</accession>